<dbReference type="Proteomes" id="UP001151699">
    <property type="component" value="Chromosome A"/>
</dbReference>
<sequence>NADSSNLFLFTMVSAKKVCTAAFVAFSTVAVGVYVTTVCIVRRRFQANIDDINYQLEEETLNIESRINNADSSNLFLFTMVFFSTKGVCAAAFVAFSTVVVSYFVFPASKEKKRLETNIDHLNVQLKDEQIRN</sequence>
<keyword evidence="1" id="KW-0812">Transmembrane</keyword>
<feature type="transmembrane region" description="Helical" evidence="1">
    <location>
        <begin position="20"/>
        <end position="41"/>
    </location>
</feature>
<feature type="non-terminal residue" evidence="2">
    <location>
        <position position="133"/>
    </location>
</feature>
<name>A0A9Q0NGR4_9DIPT</name>
<keyword evidence="1" id="KW-0472">Membrane</keyword>
<dbReference type="EMBL" id="WJQU01000001">
    <property type="protein sequence ID" value="KAJ6649813.1"/>
    <property type="molecule type" value="Genomic_DNA"/>
</dbReference>
<accession>A0A9Q0NGR4</accession>
<evidence type="ECO:0000313" key="3">
    <source>
        <dbReference type="Proteomes" id="UP001151699"/>
    </source>
</evidence>
<feature type="transmembrane region" description="Helical" evidence="1">
    <location>
        <begin position="75"/>
        <end position="106"/>
    </location>
</feature>
<protein>
    <submittedName>
        <fullName evidence="2">Uncharacterized protein</fullName>
    </submittedName>
</protein>
<reference evidence="2" key="1">
    <citation type="submission" date="2022-07" db="EMBL/GenBank/DDBJ databases">
        <authorList>
            <person name="Trinca V."/>
            <person name="Uliana J.V.C."/>
            <person name="Torres T.T."/>
            <person name="Ward R.J."/>
            <person name="Monesi N."/>
        </authorList>
    </citation>
    <scope>NUCLEOTIDE SEQUENCE</scope>
    <source>
        <strain evidence="2">HSMRA1968</strain>
        <tissue evidence="2">Whole embryos</tissue>
    </source>
</reference>
<evidence type="ECO:0000256" key="1">
    <source>
        <dbReference type="SAM" id="Phobius"/>
    </source>
</evidence>
<evidence type="ECO:0000313" key="2">
    <source>
        <dbReference type="EMBL" id="KAJ6649813.1"/>
    </source>
</evidence>
<gene>
    <name evidence="2" type="ORF">Bhyg_05053</name>
</gene>
<keyword evidence="1" id="KW-1133">Transmembrane helix</keyword>
<keyword evidence="3" id="KW-1185">Reference proteome</keyword>
<dbReference type="AlphaFoldDB" id="A0A9Q0NGR4"/>
<organism evidence="2 3">
    <name type="scientific">Pseudolycoriella hygida</name>
    <dbReference type="NCBI Taxonomy" id="35572"/>
    <lineage>
        <taxon>Eukaryota</taxon>
        <taxon>Metazoa</taxon>
        <taxon>Ecdysozoa</taxon>
        <taxon>Arthropoda</taxon>
        <taxon>Hexapoda</taxon>
        <taxon>Insecta</taxon>
        <taxon>Pterygota</taxon>
        <taxon>Neoptera</taxon>
        <taxon>Endopterygota</taxon>
        <taxon>Diptera</taxon>
        <taxon>Nematocera</taxon>
        <taxon>Sciaroidea</taxon>
        <taxon>Sciaridae</taxon>
        <taxon>Pseudolycoriella</taxon>
    </lineage>
</organism>
<proteinExistence type="predicted"/>
<comment type="caution">
    <text evidence="2">The sequence shown here is derived from an EMBL/GenBank/DDBJ whole genome shotgun (WGS) entry which is preliminary data.</text>
</comment>